<evidence type="ECO:0000313" key="2">
    <source>
        <dbReference type="EMBL" id="EDW60614.2"/>
    </source>
</evidence>
<feature type="transmembrane region" description="Helical" evidence="1">
    <location>
        <begin position="239"/>
        <end position="256"/>
    </location>
</feature>
<dbReference type="EMBL" id="CH940648">
    <property type="protein sequence ID" value="EDW60614.2"/>
    <property type="molecule type" value="Genomic_DNA"/>
</dbReference>
<name>B4LK25_DROVI</name>
<feature type="transmembrane region" description="Helical" evidence="1">
    <location>
        <begin position="75"/>
        <end position="99"/>
    </location>
</feature>
<feature type="transmembrane region" description="Helical" evidence="1">
    <location>
        <begin position="210"/>
        <end position="227"/>
    </location>
</feature>
<keyword evidence="1" id="KW-0812">Transmembrane</keyword>
<proteinExistence type="predicted"/>
<evidence type="ECO:0000313" key="3">
    <source>
        <dbReference type="Proteomes" id="UP000008792"/>
    </source>
</evidence>
<gene>
    <name evidence="2" type="primary">Dvir\GJ20755</name>
    <name evidence="2" type="ORF">Dvir_GJ20755</name>
</gene>
<reference evidence="2 3" key="1">
    <citation type="journal article" date="2007" name="Nature">
        <title>Evolution of genes and genomes on the Drosophila phylogeny.</title>
        <authorList>
            <consortium name="Drosophila 12 Genomes Consortium"/>
            <person name="Clark A.G."/>
            <person name="Eisen M.B."/>
            <person name="Smith D.R."/>
            <person name="Bergman C.M."/>
            <person name="Oliver B."/>
            <person name="Markow T.A."/>
            <person name="Kaufman T.C."/>
            <person name="Kellis M."/>
            <person name="Gelbart W."/>
            <person name="Iyer V.N."/>
            <person name="Pollard D.A."/>
            <person name="Sackton T.B."/>
            <person name="Larracuente A.M."/>
            <person name="Singh N.D."/>
            <person name="Abad J.P."/>
            <person name="Abt D.N."/>
            <person name="Adryan B."/>
            <person name="Aguade M."/>
            <person name="Akashi H."/>
            <person name="Anderson W.W."/>
            <person name="Aquadro C.F."/>
            <person name="Ardell D.H."/>
            <person name="Arguello R."/>
            <person name="Artieri C.G."/>
            <person name="Barbash D.A."/>
            <person name="Barker D."/>
            <person name="Barsanti P."/>
            <person name="Batterham P."/>
            <person name="Batzoglou S."/>
            <person name="Begun D."/>
            <person name="Bhutkar A."/>
            <person name="Blanco E."/>
            <person name="Bosak S.A."/>
            <person name="Bradley R.K."/>
            <person name="Brand A.D."/>
            <person name="Brent M.R."/>
            <person name="Brooks A.N."/>
            <person name="Brown R.H."/>
            <person name="Butlin R.K."/>
            <person name="Caggese C."/>
            <person name="Calvi B.R."/>
            <person name="Bernardo de Carvalho A."/>
            <person name="Caspi A."/>
            <person name="Castrezana S."/>
            <person name="Celniker S.E."/>
            <person name="Chang J.L."/>
            <person name="Chapple C."/>
            <person name="Chatterji S."/>
            <person name="Chinwalla A."/>
            <person name="Civetta A."/>
            <person name="Clifton S.W."/>
            <person name="Comeron J.M."/>
            <person name="Costello J.C."/>
            <person name="Coyne J.A."/>
            <person name="Daub J."/>
            <person name="David R.G."/>
            <person name="Delcher A.L."/>
            <person name="Delehaunty K."/>
            <person name="Do C.B."/>
            <person name="Ebling H."/>
            <person name="Edwards K."/>
            <person name="Eickbush T."/>
            <person name="Evans J.D."/>
            <person name="Filipski A."/>
            <person name="Findeiss S."/>
            <person name="Freyhult E."/>
            <person name="Fulton L."/>
            <person name="Fulton R."/>
            <person name="Garcia A.C."/>
            <person name="Gardiner A."/>
            <person name="Garfield D.A."/>
            <person name="Garvin B.E."/>
            <person name="Gibson G."/>
            <person name="Gilbert D."/>
            <person name="Gnerre S."/>
            <person name="Godfrey J."/>
            <person name="Good R."/>
            <person name="Gotea V."/>
            <person name="Gravely B."/>
            <person name="Greenberg A.J."/>
            <person name="Griffiths-Jones S."/>
            <person name="Gross S."/>
            <person name="Guigo R."/>
            <person name="Gustafson E.A."/>
            <person name="Haerty W."/>
            <person name="Hahn M.W."/>
            <person name="Halligan D.L."/>
            <person name="Halpern A.L."/>
            <person name="Halter G.M."/>
            <person name="Han M.V."/>
            <person name="Heger A."/>
            <person name="Hillier L."/>
            <person name="Hinrichs A.S."/>
            <person name="Holmes I."/>
            <person name="Hoskins R.A."/>
            <person name="Hubisz M.J."/>
            <person name="Hultmark D."/>
            <person name="Huntley M.A."/>
            <person name="Jaffe D.B."/>
            <person name="Jagadeeshan S."/>
            <person name="Jeck W.R."/>
            <person name="Johnson J."/>
            <person name="Jones C.D."/>
            <person name="Jordan W.C."/>
            <person name="Karpen G.H."/>
            <person name="Kataoka E."/>
            <person name="Keightley P.D."/>
            <person name="Kheradpour P."/>
            <person name="Kirkness E.F."/>
            <person name="Koerich L.B."/>
            <person name="Kristiansen K."/>
            <person name="Kudrna D."/>
            <person name="Kulathinal R.J."/>
            <person name="Kumar S."/>
            <person name="Kwok R."/>
            <person name="Lander E."/>
            <person name="Langley C.H."/>
            <person name="Lapoint R."/>
            <person name="Lazzaro B.P."/>
            <person name="Lee S.J."/>
            <person name="Levesque L."/>
            <person name="Li R."/>
            <person name="Lin C.F."/>
            <person name="Lin M.F."/>
            <person name="Lindblad-Toh K."/>
            <person name="Llopart A."/>
            <person name="Long M."/>
            <person name="Low L."/>
            <person name="Lozovsky E."/>
            <person name="Lu J."/>
            <person name="Luo M."/>
            <person name="Machado C.A."/>
            <person name="Makalowski W."/>
            <person name="Marzo M."/>
            <person name="Matsuda M."/>
            <person name="Matzkin L."/>
            <person name="McAllister B."/>
            <person name="McBride C.S."/>
            <person name="McKernan B."/>
            <person name="McKernan K."/>
            <person name="Mendez-Lago M."/>
            <person name="Minx P."/>
            <person name="Mollenhauer M.U."/>
            <person name="Montooth K."/>
            <person name="Mount S.M."/>
            <person name="Mu X."/>
            <person name="Myers E."/>
            <person name="Negre B."/>
            <person name="Newfeld S."/>
            <person name="Nielsen R."/>
            <person name="Noor M.A."/>
            <person name="O'Grady P."/>
            <person name="Pachter L."/>
            <person name="Papaceit M."/>
            <person name="Parisi M.J."/>
            <person name="Parisi M."/>
            <person name="Parts L."/>
            <person name="Pedersen J.S."/>
            <person name="Pesole G."/>
            <person name="Phillippy A.M."/>
            <person name="Ponting C.P."/>
            <person name="Pop M."/>
            <person name="Porcelli D."/>
            <person name="Powell J.R."/>
            <person name="Prohaska S."/>
            <person name="Pruitt K."/>
            <person name="Puig M."/>
            <person name="Quesneville H."/>
            <person name="Ram K.R."/>
            <person name="Rand D."/>
            <person name="Rasmussen M.D."/>
            <person name="Reed L.K."/>
            <person name="Reenan R."/>
            <person name="Reily A."/>
            <person name="Remington K.A."/>
            <person name="Rieger T.T."/>
            <person name="Ritchie M.G."/>
            <person name="Robin C."/>
            <person name="Rogers Y.H."/>
            <person name="Rohde C."/>
            <person name="Rozas J."/>
            <person name="Rubenfield M.J."/>
            <person name="Ruiz A."/>
            <person name="Russo S."/>
            <person name="Salzberg S.L."/>
            <person name="Sanchez-Gracia A."/>
            <person name="Saranga D.J."/>
            <person name="Sato H."/>
            <person name="Schaeffer S.W."/>
            <person name="Schatz M.C."/>
            <person name="Schlenke T."/>
            <person name="Schwartz R."/>
            <person name="Segarra C."/>
            <person name="Singh R.S."/>
            <person name="Sirot L."/>
            <person name="Sirota M."/>
            <person name="Sisneros N.B."/>
            <person name="Smith C.D."/>
            <person name="Smith T.F."/>
            <person name="Spieth J."/>
            <person name="Stage D.E."/>
            <person name="Stark A."/>
            <person name="Stephan W."/>
            <person name="Strausberg R.L."/>
            <person name="Strempel S."/>
            <person name="Sturgill D."/>
            <person name="Sutton G."/>
            <person name="Sutton G.G."/>
            <person name="Tao W."/>
            <person name="Teichmann S."/>
            <person name="Tobari Y.N."/>
            <person name="Tomimura Y."/>
            <person name="Tsolas J.M."/>
            <person name="Valente V.L."/>
            <person name="Venter E."/>
            <person name="Venter J.C."/>
            <person name="Vicario S."/>
            <person name="Vieira F.G."/>
            <person name="Vilella A.J."/>
            <person name="Villasante A."/>
            <person name="Walenz B."/>
            <person name="Wang J."/>
            <person name="Wasserman M."/>
            <person name="Watts T."/>
            <person name="Wilson D."/>
            <person name="Wilson R.K."/>
            <person name="Wing R.A."/>
            <person name="Wolfner M.F."/>
            <person name="Wong A."/>
            <person name="Wong G.K."/>
            <person name="Wu C.I."/>
            <person name="Wu G."/>
            <person name="Yamamoto D."/>
            <person name="Yang H.P."/>
            <person name="Yang S.P."/>
            <person name="Yorke J.A."/>
            <person name="Yoshida K."/>
            <person name="Zdobnov E."/>
            <person name="Zhang P."/>
            <person name="Zhang Y."/>
            <person name="Zimin A.V."/>
            <person name="Baldwin J."/>
            <person name="Abdouelleil A."/>
            <person name="Abdulkadir J."/>
            <person name="Abebe A."/>
            <person name="Abera B."/>
            <person name="Abreu J."/>
            <person name="Acer S.C."/>
            <person name="Aftuck L."/>
            <person name="Alexander A."/>
            <person name="An P."/>
            <person name="Anderson E."/>
            <person name="Anderson S."/>
            <person name="Arachi H."/>
            <person name="Azer M."/>
            <person name="Bachantsang P."/>
            <person name="Barry A."/>
            <person name="Bayul T."/>
            <person name="Berlin A."/>
            <person name="Bessette D."/>
            <person name="Bloom T."/>
            <person name="Blye J."/>
            <person name="Boguslavskiy L."/>
            <person name="Bonnet C."/>
            <person name="Boukhgalter B."/>
            <person name="Bourzgui I."/>
            <person name="Brown A."/>
            <person name="Cahill P."/>
            <person name="Channer S."/>
            <person name="Cheshatsang Y."/>
            <person name="Chuda L."/>
            <person name="Citroen M."/>
            <person name="Collymore A."/>
            <person name="Cooke P."/>
            <person name="Costello M."/>
            <person name="D'Aco K."/>
            <person name="Daza R."/>
            <person name="De Haan G."/>
            <person name="DeGray S."/>
            <person name="DeMaso C."/>
            <person name="Dhargay N."/>
            <person name="Dooley K."/>
            <person name="Dooley E."/>
            <person name="Doricent M."/>
            <person name="Dorje P."/>
            <person name="Dorjee K."/>
            <person name="Dupes A."/>
            <person name="Elong R."/>
            <person name="Falk J."/>
            <person name="Farina A."/>
            <person name="Faro S."/>
            <person name="Ferguson D."/>
            <person name="Fisher S."/>
            <person name="Foley C.D."/>
            <person name="Franke A."/>
            <person name="Friedrich D."/>
            <person name="Gadbois L."/>
            <person name="Gearin G."/>
            <person name="Gearin C.R."/>
            <person name="Giannoukos G."/>
            <person name="Goode T."/>
            <person name="Graham J."/>
            <person name="Grandbois E."/>
            <person name="Grewal S."/>
            <person name="Gyaltsen K."/>
            <person name="Hafez N."/>
            <person name="Hagos B."/>
            <person name="Hall J."/>
            <person name="Henson C."/>
            <person name="Hollinger A."/>
            <person name="Honan T."/>
            <person name="Huard M.D."/>
            <person name="Hughes L."/>
            <person name="Hurhula B."/>
            <person name="Husby M.E."/>
            <person name="Kamat A."/>
            <person name="Kanga B."/>
            <person name="Kashin S."/>
            <person name="Khazanovich D."/>
            <person name="Kisner P."/>
            <person name="Lance K."/>
            <person name="Lara M."/>
            <person name="Lee W."/>
            <person name="Lennon N."/>
            <person name="Letendre F."/>
            <person name="LeVine R."/>
            <person name="Lipovsky A."/>
            <person name="Liu X."/>
            <person name="Liu J."/>
            <person name="Liu S."/>
            <person name="Lokyitsang T."/>
            <person name="Lokyitsang Y."/>
            <person name="Lubonja R."/>
            <person name="Lui A."/>
            <person name="MacDonald P."/>
            <person name="Magnisalis V."/>
            <person name="Maru K."/>
            <person name="Matthews C."/>
            <person name="McCusker W."/>
            <person name="McDonough S."/>
            <person name="Mehta T."/>
            <person name="Meldrim J."/>
            <person name="Meneus L."/>
            <person name="Mihai O."/>
            <person name="Mihalev A."/>
            <person name="Mihova T."/>
            <person name="Mittelman R."/>
            <person name="Mlenga V."/>
            <person name="Montmayeur A."/>
            <person name="Mulrain L."/>
            <person name="Navidi A."/>
            <person name="Naylor J."/>
            <person name="Negash T."/>
            <person name="Nguyen T."/>
            <person name="Nguyen N."/>
            <person name="Nicol R."/>
            <person name="Norbu C."/>
            <person name="Norbu N."/>
            <person name="Novod N."/>
            <person name="O'Neill B."/>
            <person name="Osman S."/>
            <person name="Markiewicz E."/>
            <person name="Oyono O.L."/>
            <person name="Patti C."/>
            <person name="Phunkhang P."/>
            <person name="Pierre F."/>
            <person name="Priest M."/>
            <person name="Raghuraman S."/>
            <person name="Rege F."/>
            <person name="Reyes R."/>
            <person name="Rise C."/>
            <person name="Rogov P."/>
            <person name="Ross K."/>
            <person name="Ryan E."/>
            <person name="Settipalli S."/>
            <person name="Shea T."/>
            <person name="Sherpa N."/>
            <person name="Shi L."/>
            <person name="Shih D."/>
            <person name="Sparrow T."/>
            <person name="Spaulding J."/>
            <person name="Stalker J."/>
            <person name="Stange-Thomann N."/>
            <person name="Stavropoulos S."/>
            <person name="Stone C."/>
            <person name="Strader C."/>
            <person name="Tesfaye S."/>
            <person name="Thomson T."/>
            <person name="Thoulutsang Y."/>
            <person name="Thoulutsang D."/>
            <person name="Topham K."/>
            <person name="Topping I."/>
            <person name="Tsamla T."/>
            <person name="Vassiliev H."/>
            <person name="Vo A."/>
            <person name="Wangchuk T."/>
            <person name="Wangdi T."/>
            <person name="Weiand M."/>
            <person name="Wilkinson J."/>
            <person name="Wilson A."/>
            <person name="Yadav S."/>
            <person name="Young G."/>
            <person name="Yu Q."/>
            <person name="Zembek L."/>
            <person name="Zhong D."/>
            <person name="Zimmer A."/>
            <person name="Zwirko Z."/>
            <person name="Jaffe D.B."/>
            <person name="Alvarez P."/>
            <person name="Brockman W."/>
            <person name="Butler J."/>
            <person name="Chin C."/>
            <person name="Gnerre S."/>
            <person name="Grabherr M."/>
            <person name="Kleber M."/>
            <person name="Mauceli E."/>
            <person name="MacCallum I."/>
        </authorList>
    </citation>
    <scope>NUCLEOTIDE SEQUENCE [LARGE SCALE GENOMIC DNA]</scope>
    <source>
        <strain evidence="3">Tucson 15010-1051.87</strain>
    </source>
</reference>
<evidence type="ECO:0008006" key="4">
    <source>
        <dbReference type="Google" id="ProtNLM"/>
    </source>
</evidence>
<dbReference type="AlphaFoldDB" id="B4LK25"/>
<dbReference type="InParanoid" id="B4LK25"/>
<keyword evidence="3" id="KW-1185">Reference proteome</keyword>
<dbReference type="OrthoDB" id="67850at2759"/>
<feature type="transmembrane region" description="Helical" evidence="1">
    <location>
        <begin position="34"/>
        <end position="55"/>
    </location>
</feature>
<protein>
    <recommendedName>
        <fullName evidence="4">Nucleoporin Ndc1</fullName>
    </recommendedName>
</protein>
<keyword evidence="1" id="KW-0472">Membrane</keyword>
<dbReference type="eggNOG" id="KOG4358">
    <property type="taxonomic scope" value="Eukaryota"/>
</dbReference>
<feature type="transmembrane region" description="Helical" evidence="1">
    <location>
        <begin position="120"/>
        <end position="142"/>
    </location>
</feature>
<dbReference type="Proteomes" id="UP000008792">
    <property type="component" value="Unassembled WGS sequence"/>
</dbReference>
<keyword evidence="1" id="KW-1133">Transmembrane helix</keyword>
<evidence type="ECO:0000256" key="1">
    <source>
        <dbReference type="SAM" id="Phobius"/>
    </source>
</evidence>
<dbReference type="SMR" id="B4LK25"/>
<dbReference type="HOGENOM" id="CLU_497218_0_0_1"/>
<accession>B4LK25</accession>
<dbReference type="STRING" id="7244.B4LK25"/>
<feature type="transmembrane region" description="Helical" evidence="1">
    <location>
        <begin position="154"/>
        <end position="174"/>
    </location>
</feature>
<dbReference type="KEGG" id="dvi:6626887"/>
<organism evidence="2 3">
    <name type="scientific">Drosophila virilis</name>
    <name type="common">Fruit fly</name>
    <dbReference type="NCBI Taxonomy" id="7244"/>
    <lineage>
        <taxon>Eukaryota</taxon>
        <taxon>Metazoa</taxon>
        <taxon>Ecdysozoa</taxon>
        <taxon>Arthropoda</taxon>
        <taxon>Hexapoda</taxon>
        <taxon>Insecta</taxon>
        <taxon>Pterygota</taxon>
        <taxon>Neoptera</taxon>
        <taxon>Endopterygota</taxon>
        <taxon>Diptera</taxon>
        <taxon>Brachycera</taxon>
        <taxon>Muscomorpha</taxon>
        <taxon>Ephydroidea</taxon>
        <taxon>Drosophilidae</taxon>
        <taxon>Drosophila</taxon>
    </lineage>
</organism>
<sequence length="558" mass="65446">MSCFPKLRISMPFGLPYQLNMPNSMIGRLLLNRYLFATWLCYLTEYQLLAIFLLYQRFDIAHPIECLSELFDWIVFSYYTMARMQLLGVHVAIYGLLLCRIHERLPACHSSRQVRMRQELPIKLCLLTVLISLGYCSCWLYLKYMDELNVDVDVSYTGHFLLMNGAFCGLAYFLSEHSKFNSEVWPLPIVRMNHATTEWLSWQHFEFRSTLPRIMLYTIIFAAIYWPNMNGDREASWQLFRLSNCLTMLITLKLYAIKRVFGMVMHCELPLTVQQKQDQRLPLVMALSLDCQLYGFQMQAARDFYMLVSSSSGEQCELFQLQGNLRRLPKNWQALRDVLLGRITLFTLQLKNCLEIPKPQCQQAVKSAYPGLRPLAAKPKPSRYWSRRCGDRQPPCQPLYKSLLISPMRLLCHLRNKLQSCQLKEKLTCYCQCRLPFQARRPIEPRQLEHELCLGRPLVWLIPGLVAICVRSLEEDKHGSLHMDLEAIFQSLVDLDRQIGLVRELLLRQQQEPCLTLDMISQSTTRALNSMTFNFYSYLDYLVKDLELLRVLRKRAYT</sequence>